<keyword evidence="3" id="KW-1185">Reference proteome</keyword>
<dbReference type="PANTHER" id="PTHR33986:SF15">
    <property type="entry name" value="MITOCHONDRIAL FISSION PROTEIN ELM1"/>
    <property type="match status" value="1"/>
</dbReference>
<dbReference type="OrthoDB" id="1856981at2759"/>
<organism evidence="1">
    <name type="scientific">Physcomitrium patens</name>
    <name type="common">Spreading-leaved earth moss</name>
    <name type="synonym">Physcomitrella patens</name>
    <dbReference type="NCBI Taxonomy" id="3218"/>
    <lineage>
        <taxon>Eukaryota</taxon>
        <taxon>Viridiplantae</taxon>
        <taxon>Streptophyta</taxon>
        <taxon>Embryophyta</taxon>
        <taxon>Bryophyta</taxon>
        <taxon>Bryophytina</taxon>
        <taxon>Bryopsida</taxon>
        <taxon>Funariidae</taxon>
        <taxon>Funariales</taxon>
        <taxon>Funariaceae</taxon>
        <taxon>Physcomitrium</taxon>
    </lineage>
</organism>
<evidence type="ECO:0000313" key="3">
    <source>
        <dbReference type="Proteomes" id="UP000006727"/>
    </source>
</evidence>
<evidence type="ECO:0000313" key="1">
    <source>
        <dbReference type="EMBL" id="PNR28892.1"/>
    </source>
</evidence>
<dbReference type="InterPro" id="IPR009367">
    <property type="entry name" value="Elm1-like"/>
</dbReference>
<evidence type="ECO:0008006" key="4">
    <source>
        <dbReference type="Google" id="ProtNLM"/>
    </source>
</evidence>
<protein>
    <recommendedName>
        <fullName evidence="4">Mitochondrial fission protein ELM1</fullName>
    </recommendedName>
</protein>
<reference evidence="1 3" key="1">
    <citation type="journal article" date="2008" name="Science">
        <title>The Physcomitrella genome reveals evolutionary insights into the conquest of land by plants.</title>
        <authorList>
            <person name="Rensing S."/>
            <person name="Lang D."/>
            <person name="Zimmer A."/>
            <person name="Terry A."/>
            <person name="Salamov A."/>
            <person name="Shapiro H."/>
            <person name="Nishiyama T."/>
            <person name="Perroud P.-F."/>
            <person name="Lindquist E."/>
            <person name="Kamisugi Y."/>
            <person name="Tanahashi T."/>
            <person name="Sakakibara K."/>
            <person name="Fujita T."/>
            <person name="Oishi K."/>
            <person name="Shin-I T."/>
            <person name="Kuroki Y."/>
            <person name="Toyoda A."/>
            <person name="Suzuki Y."/>
            <person name="Hashimoto A."/>
            <person name="Yamaguchi K."/>
            <person name="Sugano A."/>
            <person name="Kohara Y."/>
            <person name="Fujiyama A."/>
            <person name="Anterola A."/>
            <person name="Aoki S."/>
            <person name="Ashton N."/>
            <person name="Barbazuk W.B."/>
            <person name="Barker E."/>
            <person name="Bennetzen J."/>
            <person name="Bezanilla M."/>
            <person name="Blankenship R."/>
            <person name="Cho S.H."/>
            <person name="Dutcher S."/>
            <person name="Estelle M."/>
            <person name="Fawcett J.A."/>
            <person name="Gundlach H."/>
            <person name="Hanada K."/>
            <person name="Heyl A."/>
            <person name="Hicks K.A."/>
            <person name="Hugh J."/>
            <person name="Lohr M."/>
            <person name="Mayer K."/>
            <person name="Melkozernov A."/>
            <person name="Murata T."/>
            <person name="Nelson D."/>
            <person name="Pils B."/>
            <person name="Prigge M."/>
            <person name="Reiss B."/>
            <person name="Renner T."/>
            <person name="Rombauts S."/>
            <person name="Rushton P."/>
            <person name="Sanderfoot A."/>
            <person name="Schween G."/>
            <person name="Shiu S.-H."/>
            <person name="Stueber K."/>
            <person name="Theodoulou F.L."/>
            <person name="Tu H."/>
            <person name="Van de Peer Y."/>
            <person name="Verrier P.J."/>
            <person name="Waters E."/>
            <person name="Wood A."/>
            <person name="Yang L."/>
            <person name="Cove D."/>
            <person name="Cuming A."/>
            <person name="Hasebe M."/>
            <person name="Lucas S."/>
            <person name="Mishler D.B."/>
            <person name="Reski R."/>
            <person name="Grigoriev I."/>
            <person name="Quatrano R.S."/>
            <person name="Boore J.L."/>
        </authorList>
    </citation>
    <scope>NUCLEOTIDE SEQUENCE [LARGE SCALE GENOMIC DNA]</scope>
    <source>
        <strain evidence="2 3">cv. Gransden 2004</strain>
    </source>
</reference>
<dbReference type="EMBL" id="ABEU02000023">
    <property type="protein sequence ID" value="PNR28892.1"/>
    <property type="molecule type" value="Genomic_DNA"/>
</dbReference>
<accession>A0A2K1IHY7</accession>
<sequence length="442" mass="48687">MRSIKLPEPPSSNTGMPEIFDHGISCVVRRAVIIGNGAAGAEHQCIGLVRALGLSNSYSLHRVNRPKGGLLNAYLRWLPVPIHKQLDFLFRHIQSDWRRLPLSSILSRLLGDSGSSSLETRPAQPRVDYGLRALTLDDKPVPEADASRIAALALEDIDRDGPLLVVASGRDTVSVAAAVKKLAPEATFVVQIQHPRWGLDQFDMIVTPLHDYHALSPAARQEVPKLLLPWITPQHPPDKHVVLTVGALHHADASTLRAAATSWQSELASLAKPLLIVNIGGPTRHCRYGEDLALELLSALKLVLTTCGSCRMTFSRRTPTQIVNLITRELGDHPKVFIWDGRGPNPHLGHLAWGDAFVVTADSVSMLSEACSTGKPVYVIGGERCRWKFTDFQTTLRQRGLIRALTGAEDMRDSWSYPPLNDTFEAANRIRRALAERGWSLH</sequence>
<dbReference type="PaxDb" id="3218-PP1S82_141V6.1"/>
<dbReference type="STRING" id="3218.A0A2K1IHY7"/>
<evidence type="ECO:0000313" key="2">
    <source>
        <dbReference type="EnsemblPlants" id="Pp3c23_3410V3.1"/>
    </source>
</evidence>
<dbReference type="EnsemblPlants" id="Pp3c23_3410V3.2">
    <property type="protein sequence ID" value="Pp3c23_3410V3.2"/>
    <property type="gene ID" value="Pp3c23_3410"/>
</dbReference>
<dbReference type="AlphaFoldDB" id="A0A2K1IHY7"/>
<dbReference type="PANTHER" id="PTHR33986">
    <property type="entry name" value="OS02G0535700 PROTEIN"/>
    <property type="match status" value="1"/>
</dbReference>
<name>A0A2K1IHY7_PHYPA</name>
<dbReference type="OMA" id="YIWNGQE"/>
<dbReference type="KEGG" id="ppp:112276233"/>
<reference evidence="1 3" key="2">
    <citation type="journal article" date="2018" name="Plant J.">
        <title>The Physcomitrella patens chromosome-scale assembly reveals moss genome structure and evolution.</title>
        <authorList>
            <person name="Lang D."/>
            <person name="Ullrich K.K."/>
            <person name="Murat F."/>
            <person name="Fuchs J."/>
            <person name="Jenkins J."/>
            <person name="Haas F.B."/>
            <person name="Piednoel M."/>
            <person name="Gundlach H."/>
            <person name="Van Bel M."/>
            <person name="Meyberg R."/>
            <person name="Vives C."/>
            <person name="Morata J."/>
            <person name="Symeonidi A."/>
            <person name="Hiss M."/>
            <person name="Muchero W."/>
            <person name="Kamisugi Y."/>
            <person name="Saleh O."/>
            <person name="Blanc G."/>
            <person name="Decker E.L."/>
            <person name="van Gessel N."/>
            <person name="Grimwood J."/>
            <person name="Hayes R.D."/>
            <person name="Graham S.W."/>
            <person name="Gunter L.E."/>
            <person name="McDaniel S.F."/>
            <person name="Hoernstein S.N.W."/>
            <person name="Larsson A."/>
            <person name="Li F.W."/>
            <person name="Perroud P.F."/>
            <person name="Phillips J."/>
            <person name="Ranjan P."/>
            <person name="Rokshar D.S."/>
            <person name="Rothfels C.J."/>
            <person name="Schneider L."/>
            <person name="Shu S."/>
            <person name="Stevenson D.W."/>
            <person name="Thummler F."/>
            <person name="Tillich M."/>
            <person name="Villarreal Aguilar J.C."/>
            <person name="Widiez T."/>
            <person name="Wong G.K."/>
            <person name="Wymore A."/>
            <person name="Zhang Y."/>
            <person name="Zimmer A.D."/>
            <person name="Quatrano R.S."/>
            <person name="Mayer K.F.X."/>
            <person name="Goodstein D."/>
            <person name="Casacuberta J.M."/>
            <person name="Vandepoele K."/>
            <person name="Reski R."/>
            <person name="Cuming A.C."/>
            <person name="Tuskan G.A."/>
            <person name="Maumus F."/>
            <person name="Salse J."/>
            <person name="Schmutz J."/>
            <person name="Rensing S.A."/>
        </authorList>
    </citation>
    <scope>NUCLEOTIDE SEQUENCE [LARGE SCALE GENOMIC DNA]</scope>
    <source>
        <strain evidence="2 3">cv. Gransden 2004</strain>
    </source>
</reference>
<dbReference type="FunCoup" id="A0A2K1IHY7">
    <property type="interactions" value="429"/>
</dbReference>
<proteinExistence type="predicted"/>
<dbReference type="RefSeq" id="XP_024363130.1">
    <property type="nucleotide sequence ID" value="XM_024507362.2"/>
</dbReference>
<dbReference type="Gramene" id="Pp3c23_3410V3.1">
    <property type="protein sequence ID" value="Pp3c23_3410V3.1"/>
    <property type="gene ID" value="Pp3c23_3410"/>
</dbReference>
<dbReference type="EnsemblPlants" id="Pp3c23_3410V3.1">
    <property type="protein sequence ID" value="Pp3c23_3410V3.1"/>
    <property type="gene ID" value="Pp3c23_3410"/>
</dbReference>
<dbReference type="Proteomes" id="UP000006727">
    <property type="component" value="Chromosome 23"/>
</dbReference>
<dbReference type="Gramene" id="Pp3c23_3410V3.2">
    <property type="protein sequence ID" value="Pp3c23_3410V3.2"/>
    <property type="gene ID" value="Pp3c23_3410"/>
</dbReference>
<dbReference type="GeneID" id="112276233"/>
<dbReference type="Pfam" id="PF06258">
    <property type="entry name" value="Mito_fiss_Elm1"/>
    <property type="match status" value="1"/>
</dbReference>
<gene>
    <name evidence="2" type="primary">LOC112276233</name>
    <name evidence="1" type="ORF">PHYPA_027584</name>
</gene>
<dbReference type="SUPFAM" id="SSF53756">
    <property type="entry name" value="UDP-Glycosyltransferase/glycogen phosphorylase"/>
    <property type="match status" value="1"/>
</dbReference>
<reference evidence="2" key="3">
    <citation type="submission" date="2020-12" db="UniProtKB">
        <authorList>
            <consortium name="EnsemblPlants"/>
        </authorList>
    </citation>
    <scope>IDENTIFICATION</scope>
</reference>